<dbReference type="InterPro" id="IPR000659">
    <property type="entry name" value="Pyridox_Oxase"/>
</dbReference>
<dbReference type="NCBIfam" id="NF004231">
    <property type="entry name" value="PRK05679.1"/>
    <property type="match status" value="1"/>
</dbReference>
<evidence type="ECO:0000256" key="3">
    <source>
        <dbReference type="ARBA" id="ARBA00022630"/>
    </source>
</evidence>
<evidence type="ECO:0000256" key="2">
    <source>
        <dbReference type="ARBA" id="ARBA00007301"/>
    </source>
</evidence>
<dbReference type="PIRSF" id="PIRSF000190">
    <property type="entry name" value="Pyd_amn-ph_oxd"/>
    <property type="match status" value="1"/>
</dbReference>
<keyword evidence="3" id="KW-0285">Flavoprotein</keyword>
<dbReference type="SUPFAM" id="SSF50475">
    <property type="entry name" value="FMN-binding split barrel"/>
    <property type="match status" value="1"/>
</dbReference>
<organism evidence="8 9">
    <name type="scientific">Homoserinibacter gongjuensis</name>
    <dbReference type="NCBI Taxonomy" id="1162968"/>
    <lineage>
        <taxon>Bacteria</taxon>
        <taxon>Bacillati</taxon>
        <taxon>Actinomycetota</taxon>
        <taxon>Actinomycetes</taxon>
        <taxon>Micrococcales</taxon>
        <taxon>Microbacteriaceae</taxon>
        <taxon>Homoserinibacter</taxon>
    </lineage>
</organism>
<comment type="caution">
    <text evidence="8">The sequence shown here is derived from an EMBL/GenBank/DDBJ whole genome shotgun (WGS) entry which is preliminary data.</text>
</comment>
<protein>
    <submittedName>
        <fullName evidence="8">Pyridoxamine 5'-phosphate oxidase</fullName>
    </submittedName>
</protein>
<keyword evidence="4" id="KW-0288">FMN</keyword>
<dbReference type="Pfam" id="PF10590">
    <property type="entry name" value="PNP_phzG_C"/>
    <property type="match status" value="1"/>
</dbReference>
<dbReference type="RefSeq" id="WP_284297451.1">
    <property type="nucleotide sequence ID" value="NZ_BSVA01000001.1"/>
</dbReference>
<feature type="domain" description="Pyridoxine 5'-phosphate oxidase dimerisation C-terminal" evidence="7">
    <location>
        <begin position="177"/>
        <end position="217"/>
    </location>
</feature>
<dbReference type="PANTHER" id="PTHR10851">
    <property type="entry name" value="PYRIDOXINE-5-PHOSPHATE OXIDASE"/>
    <property type="match status" value="1"/>
</dbReference>
<name>A0ABQ6JNV4_9MICO</name>
<evidence type="ECO:0000259" key="7">
    <source>
        <dbReference type="Pfam" id="PF10590"/>
    </source>
</evidence>
<comment type="cofactor">
    <cofactor evidence="1">
        <name>FMN</name>
        <dbReference type="ChEBI" id="CHEBI:58210"/>
    </cofactor>
</comment>
<dbReference type="Gene3D" id="2.30.110.10">
    <property type="entry name" value="Electron Transport, Fmn-binding Protein, Chain A"/>
    <property type="match status" value="1"/>
</dbReference>
<keyword evidence="9" id="KW-1185">Reference proteome</keyword>
<dbReference type="InterPro" id="IPR019576">
    <property type="entry name" value="Pyridoxamine_oxidase_dimer_C"/>
</dbReference>
<dbReference type="InterPro" id="IPR011576">
    <property type="entry name" value="Pyridox_Oxase_N"/>
</dbReference>
<dbReference type="InterPro" id="IPR012349">
    <property type="entry name" value="Split_barrel_FMN-bd"/>
</dbReference>
<sequence>MSDELRARLRALLSFPAELPRFDPDAVPGEPQTLFLEWLDEAVRAGVLAPHAATLATSDASGPSARVLILKDVGESGWQIATPADSRPGHAMAASGRAALTFFWPALARQVRVEGEVRRASDAEAAADFLARPAEARATALVGRPRPVLEGDAEYAAARAEALARVSETEGTVPESWALWSIVPGTVEFWQAAHDRAHVRLRYRADGAGWVRERLWP</sequence>
<evidence type="ECO:0000313" key="9">
    <source>
        <dbReference type="Proteomes" id="UP001157069"/>
    </source>
</evidence>
<evidence type="ECO:0000256" key="5">
    <source>
        <dbReference type="ARBA" id="ARBA00023002"/>
    </source>
</evidence>
<dbReference type="Pfam" id="PF01243">
    <property type="entry name" value="PNPOx_N"/>
    <property type="match status" value="1"/>
</dbReference>
<gene>
    <name evidence="8" type="primary">pdxH</name>
    <name evidence="8" type="ORF">GCM10025869_04670</name>
</gene>
<proteinExistence type="inferred from homology"/>
<feature type="domain" description="Pyridoxamine 5'-phosphate oxidase N-terminal" evidence="6">
    <location>
        <begin position="39"/>
        <end position="147"/>
    </location>
</feature>
<reference evidence="9" key="1">
    <citation type="journal article" date="2019" name="Int. J. Syst. Evol. Microbiol.">
        <title>The Global Catalogue of Microorganisms (GCM) 10K type strain sequencing project: providing services to taxonomists for standard genome sequencing and annotation.</title>
        <authorList>
            <consortium name="The Broad Institute Genomics Platform"/>
            <consortium name="The Broad Institute Genome Sequencing Center for Infectious Disease"/>
            <person name="Wu L."/>
            <person name="Ma J."/>
        </authorList>
    </citation>
    <scope>NUCLEOTIDE SEQUENCE [LARGE SCALE GENOMIC DNA]</scope>
    <source>
        <strain evidence="9">NBRC 108755</strain>
    </source>
</reference>
<dbReference type="Proteomes" id="UP001157069">
    <property type="component" value="Unassembled WGS sequence"/>
</dbReference>
<evidence type="ECO:0000256" key="1">
    <source>
        <dbReference type="ARBA" id="ARBA00001917"/>
    </source>
</evidence>
<keyword evidence="5" id="KW-0560">Oxidoreductase</keyword>
<dbReference type="PANTHER" id="PTHR10851:SF0">
    <property type="entry name" value="PYRIDOXINE-5'-PHOSPHATE OXIDASE"/>
    <property type="match status" value="1"/>
</dbReference>
<evidence type="ECO:0000259" key="6">
    <source>
        <dbReference type="Pfam" id="PF01243"/>
    </source>
</evidence>
<comment type="similarity">
    <text evidence="2">Belongs to the pyridoxamine 5'-phosphate oxidase family.</text>
</comment>
<accession>A0ABQ6JNV4</accession>
<evidence type="ECO:0000313" key="8">
    <source>
        <dbReference type="EMBL" id="GMA89938.1"/>
    </source>
</evidence>
<dbReference type="EMBL" id="BSVA01000001">
    <property type="protein sequence ID" value="GMA89938.1"/>
    <property type="molecule type" value="Genomic_DNA"/>
</dbReference>
<evidence type="ECO:0000256" key="4">
    <source>
        <dbReference type="ARBA" id="ARBA00022643"/>
    </source>
</evidence>